<proteinExistence type="inferred from homology"/>
<dbReference type="GO" id="GO:0016020">
    <property type="term" value="C:membrane"/>
    <property type="evidence" value="ECO:0007669"/>
    <property type="project" value="UniProtKB-SubCell"/>
</dbReference>
<dbReference type="InterPro" id="IPR041489">
    <property type="entry name" value="PDZ_6"/>
</dbReference>
<dbReference type="EMBL" id="BMGK01000007">
    <property type="protein sequence ID" value="GGD95444.1"/>
    <property type="molecule type" value="Genomic_DNA"/>
</dbReference>
<gene>
    <name evidence="14" type="ORF">GCM10011312_18910</name>
</gene>
<feature type="transmembrane region" description="Helical" evidence="11">
    <location>
        <begin position="6"/>
        <end position="24"/>
    </location>
</feature>
<accession>A0A8J2YA04</accession>
<evidence type="ECO:0000256" key="1">
    <source>
        <dbReference type="ARBA" id="ARBA00001947"/>
    </source>
</evidence>
<evidence type="ECO:0000256" key="4">
    <source>
        <dbReference type="ARBA" id="ARBA00022670"/>
    </source>
</evidence>
<reference evidence="14" key="1">
    <citation type="journal article" date="2014" name="Int. J. Syst. Evol. Microbiol.">
        <title>Complete genome sequence of Corynebacterium casei LMG S-19264T (=DSM 44701T), isolated from a smear-ripened cheese.</title>
        <authorList>
            <consortium name="US DOE Joint Genome Institute (JGI-PGF)"/>
            <person name="Walter F."/>
            <person name="Albersmeier A."/>
            <person name="Kalinowski J."/>
            <person name="Ruckert C."/>
        </authorList>
    </citation>
    <scope>NUCLEOTIDE SEQUENCE</scope>
    <source>
        <strain evidence="14">CGMCC 1.12924</strain>
    </source>
</reference>
<evidence type="ECO:0000256" key="7">
    <source>
        <dbReference type="ARBA" id="ARBA00022833"/>
    </source>
</evidence>
<dbReference type="GO" id="GO:0046872">
    <property type="term" value="F:metal ion binding"/>
    <property type="evidence" value="ECO:0007669"/>
    <property type="project" value="UniProtKB-KW"/>
</dbReference>
<organism evidence="14 15">
    <name type="scientific">Planktosalinus lacus</name>
    <dbReference type="NCBI Taxonomy" id="1526573"/>
    <lineage>
        <taxon>Bacteria</taxon>
        <taxon>Pseudomonadati</taxon>
        <taxon>Bacteroidota</taxon>
        <taxon>Flavobacteriia</taxon>
        <taxon>Flavobacteriales</taxon>
        <taxon>Flavobacteriaceae</taxon>
        <taxon>Planktosalinus</taxon>
    </lineage>
</organism>
<evidence type="ECO:0000313" key="14">
    <source>
        <dbReference type="EMBL" id="GGD95444.1"/>
    </source>
</evidence>
<comment type="subcellular location">
    <subcellularLocation>
        <location evidence="2">Membrane</location>
        <topology evidence="2">Multi-pass membrane protein</topology>
    </subcellularLocation>
</comment>
<dbReference type="PANTHER" id="PTHR42837">
    <property type="entry name" value="REGULATOR OF SIGMA-E PROTEASE RSEP"/>
    <property type="match status" value="1"/>
</dbReference>
<evidence type="ECO:0000256" key="5">
    <source>
        <dbReference type="ARBA" id="ARBA00022692"/>
    </source>
</evidence>
<keyword evidence="6 11" id="KW-0378">Hydrolase</keyword>
<comment type="cofactor">
    <cofactor evidence="1 11">
        <name>Zn(2+)</name>
        <dbReference type="ChEBI" id="CHEBI:29105"/>
    </cofactor>
</comment>
<protein>
    <recommendedName>
        <fullName evidence="11">Zinc metalloprotease</fullName>
        <ecNumber evidence="11">3.4.24.-</ecNumber>
    </recommendedName>
</protein>
<dbReference type="InterPro" id="IPR008915">
    <property type="entry name" value="Peptidase_M50"/>
</dbReference>
<keyword evidence="11" id="KW-0479">Metal-binding</keyword>
<dbReference type="InterPro" id="IPR004387">
    <property type="entry name" value="Pept_M50_Zn"/>
</dbReference>
<keyword evidence="7 11" id="KW-0862">Zinc</keyword>
<dbReference type="Pfam" id="PF02163">
    <property type="entry name" value="Peptidase_M50"/>
    <property type="match status" value="1"/>
</dbReference>
<dbReference type="Gene3D" id="2.30.42.10">
    <property type="match status" value="1"/>
</dbReference>
<keyword evidence="15" id="KW-1185">Reference proteome</keyword>
<evidence type="ECO:0000256" key="2">
    <source>
        <dbReference type="ARBA" id="ARBA00004141"/>
    </source>
</evidence>
<dbReference type="SUPFAM" id="SSF50156">
    <property type="entry name" value="PDZ domain-like"/>
    <property type="match status" value="2"/>
</dbReference>
<dbReference type="PANTHER" id="PTHR42837:SF2">
    <property type="entry name" value="MEMBRANE METALLOPROTEASE ARASP2, CHLOROPLASTIC-RELATED"/>
    <property type="match status" value="1"/>
</dbReference>
<keyword evidence="8 11" id="KW-1133">Transmembrane helix</keyword>
<evidence type="ECO:0000313" key="15">
    <source>
        <dbReference type="Proteomes" id="UP000652231"/>
    </source>
</evidence>
<dbReference type="Proteomes" id="UP000652231">
    <property type="component" value="Unassembled WGS sequence"/>
</dbReference>
<dbReference type="CDD" id="cd06163">
    <property type="entry name" value="S2P-M50_PDZ_RseP-like"/>
    <property type="match status" value="1"/>
</dbReference>
<evidence type="ECO:0000256" key="10">
    <source>
        <dbReference type="ARBA" id="ARBA00023136"/>
    </source>
</evidence>
<dbReference type="RefSeq" id="WP_188441886.1">
    <property type="nucleotide sequence ID" value="NZ_BMGK01000007.1"/>
</dbReference>
<feature type="domain" description="PDZ" evidence="13">
    <location>
        <begin position="225"/>
        <end position="277"/>
    </location>
</feature>
<evidence type="ECO:0000259" key="13">
    <source>
        <dbReference type="Pfam" id="PF17820"/>
    </source>
</evidence>
<evidence type="ECO:0000256" key="6">
    <source>
        <dbReference type="ARBA" id="ARBA00022801"/>
    </source>
</evidence>
<dbReference type="NCBIfam" id="TIGR00054">
    <property type="entry name" value="RIP metalloprotease RseP"/>
    <property type="match status" value="1"/>
</dbReference>
<comment type="similarity">
    <text evidence="3 11">Belongs to the peptidase M50B family.</text>
</comment>
<dbReference type="Pfam" id="PF17820">
    <property type="entry name" value="PDZ_6"/>
    <property type="match status" value="1"/>
</dbReference>
<name>A0A8J2YA04_9FLAO</name>
<comment type="caution">
    <text evidence="14">The sequence shown here is derived from an EMBL/GenBank/DDBJ whole genome shotgun (WGS) entry which is preliminary data.</text>
</comment>
<keyword evidence="5 11" id="KW-0812">Transmembrane</keyword>
<evidence type="ECO:0000256" key="11">
    <source>
        <dbReference type="RuleBase" id="RU362031"/>
    </source>
</evidence>
<dbReference type="GO" id="GO:0006508">
    <property type="term" value="P:proteolysis"/>
    <property type="evidence" value="ECO:0007669"/>
    <property type="project" value="UniProtKB-KW"/>
</dbReference>
<keyword evidence="4" id="KW-0645">Protease</keyword>
<keyword evidence="9 11" id="KW-0482">Metalloprotease</keyword>
<dbReference type="AlphaFoldDB" id="A0A8J2YA04"/>
<dbReference type="GO" id="GO:0004222">
    <property type="term" value="F:metalloendopeptidase activity"/>
    <property type="evidence" value="ECO:0007669"/>
    <property type="project" value="InterPro"/>
</dbReference>
<feature type="transmembrane region" description="Helical" evidence="11">
    <location>
        <begin position="104"/>
        <end position="127"/>
    </location>
</feature>
<sequence length="438" mass="49898">MDPFFVKAIQLILSLSILIVLHELGHFIPAKIFKTRVEKFYLFFDVKYSLFKKKIGETTYGIGWLPLGGYVKISGMIDESMDKEQMAKPPEPWEFRSKPTWQRLIIMLGGVTVNIIVGFLIYSLILFQYGRDFVTPETMPDGFAVHESFKELGFQDGDQILKVNGEHFENVLDINKYLFLRDVKTIEVLRQNGNTETLSVPEDIGQQMFQEGVMEPFVPLVDPIIDLVTSESPAEKAGLQKEDRIVFVNGEELEYWHEFTQKIKNNAETSIAIVAERDDEIINLNITPDENGIIGVYPQLGFDAVHREYSLWESITHGSSFGYGILRDYVAQFKYVFTAKGATQVGGFGAIGNLFPDTWNWLDFWQTTALISIILAFMNILPIPALDGGHVVFLLYEMVSGRKPNEKVMEYAQMVGFFILIALVLFANGNDVYRWLFG</sequence>
<dbReference type="CDD" id="cd23081">
    <property type="entry name" value="cpPDZ_EcRseP-like"/>
    <property type="match status" value="1"/>
</dbReference>
<reference evidence="14" key="2">
    <citation type="submission" date="2020-09" db="EMBL/GenBank/DDBJ databases">
        <authorList>
            <person name="Sun Q."/>
            <person name="Zhou Y."/>
        </authorList>
    </citation>
    <scope>NUCLEOTIDE SEQUENCE</scope>
    <source>
        <strain evidence="14">CGMCC 1.12924</strain>
    </source>
</reference>
<keyword evidence="10 11" id="KW-0472">Membrane</keyword>
<evidence type="ECO:0000256" key="9">
    <source>
        <dbReference type="ARBA" id="ARBA00023049"/>
    </source>
</evidence>
<dbReference type="InterPro" id="IPR036034">
    <property type="entry name" value="PDZ_sf"/>
</dbReference>
<evidence type="ECO:0000256" key="3">
    <source>
        <dbReference type="ARBA" id="ARBA00007931"/>
    </source>
</evidence>
<dbReference type="EC" id="3.4.24.-" evidence="11"/>
<evidence type="ECO:0000259" key="12">
    <source>
        <dbReference type="Pfam" id="PF02163"/>
    </source>
</evidence>
<feature type="transmembrane region" description="Helical" evidence="11">
    <location>
        <begin position="370"/>
        <end position="396"/>
    </location>
</feature>
<feature type="domain" description="Peptidase M50" evidence="12">
    <location>
        <begin position="11"/>
        <end position="423"/>
    </location>
</feature>
<feature type="transmembrane region" description="Helical" evidence="11">
    <location>
        <begin position="408"/>
        <end position="427"/>
    </location>
</feature>
<evidence type="ECO:0000256" key="8">
    <source>
        <dbReference type="ARBA" id="ARBA00022989"/>
    </source>
</evidence>